<sequence length="194" mass="21749">MLQKNARLELHNSSFYIVPKWVMIFRRIFNWWLMSLSTEAFSAAYVLERHSVASPTSRGLDELNLEASISSTYNLLHPSLDEMVEVGCSPLLSRKGQPEPEPFQTSSGTVSIGGGVLEATNASELMEDERNLPWEGELVETDDGTYVNSGLNNISGELVAAATMVKKEDDKLSKLLEQFRILQNMIDEKLSIFF</sequence>
<evidence type="ECO:0000313" key="1">
    <source>
        <dbReference type="EMBL" id="KAK9266685.1"/>
    </source>
</evidence>
<accession>A0AAP0R314</accession>
<protein>
    <submittedName>
        <fullName evidence="1">Uncharacterized protein</fullName>
    </submittedName>
</protein>
<dbReference type="Proteomes" id="UP001415857">
    <property type="component" value="Unassembled WGS sequence"/>
</dbReference>
<evidence type="ECO:0000313" key="2">
    <source>
        <dbReference type="Proteomes" id="UP001415857"/>
    </source>
</evidence>
<gene>
    <name evidence="1" type="ORF">L1049_012399</name>
</gene>
<organism evidence="1 2">
    <name type="scientific">Liquidambar formosana</name>
    <name type="common">Formosan gum</name>
    <dbReference type="NCBI Taxonomy" id="63359"/>
    <lineage>
        <taxon>Eukaryota</taxon>
        <taxon>Viridiplantae</taxon>
        <taxon>Streptophyta</taxon>
        <taxon>Embryophyta</taxon>
        <taxon>Tracheophyta</taxon>
        <taxon>Spermatophyta</taxon>
        <taxon>Magnoliopsida</taxon>
        <taxon>eudicotyledons</taxon>
        <taxon>Gunneridae</taxon>
        <taxon>Pentapetalae</taxon>
        <taxon>Saxifragales</taxon>
        <taxon>Altingiaceae</taxon>
        <taxon>Liquidambar</taxon>
    </lineage>
</organism>
<reference evidence="1 2" key="1">
    <citation type="journal article" date="2024" name="Plant J.">
        <title>Genome sequences and population genomics reveal climatic adaptation and genomic divergence between two closely related sweetgum species.</title>
        <authorList>
            <person name="Xu W.Q."/>
            <person name="Ren C.Q."/>
            <person name="Zhang X.Y."/>
            <person name="Comes H.P."/>
            <person name="Liu X.H."/>
            <person name="Li Y.G."/>
            <person name="Kettle C.J."/>
            <person name="Jalonen R."/>
            <person name="Gaisberger H."/>
            <person name="Ma Y.Z."/>
            <person name="Qiu Y.X."/>
        </authorList>
    </citation>
    <scope>NUCLEOTIDE SEQUENCE [LARGE SCALE GENOMIC DNA]</scope>
    <source>
        <strain evidence="1">Hangzhou</strain>
    </source>
</reference>
<proteinExistence type="predicted"/>
<name>A0AAP0R314_LIQFO</name>
<keyword evidence="2" id="KW-1185">Reference proteome</keyword>
<comment type="caution">
    <text evidence="1">The sequence shown here is derived from an EMBL/GenBank/DDBJ whole genome shotgun (WGS) entry which is preliminary data.</text>
</comment>
<dbReference type="AlphaFoldDB" id="A0AAP0R314"/>
<dbReference type="EMBL" id="JBBPBK010000085">
    <property type="protein sequence ID" value="KAK9266685.1"/>
    <property type="molecule type" value="Genomic_DNA"/>
</dbReference>